<gene>
    <name evidence="1" type="ORF">DEO72_LG9g2067</name>
</gene>
<dbReference type="Proteomes" id="UP000501690">
    <property type="component" value="Linkage Group LG9"/>
</dbReference>
<organism evidence="1 2">
    <name type="scientific">Vigna unguiculata</name>
    <name type="common">Cowpea</name>
    <dbReference type="NCBI Taxonomy" id="3917"/>
    <lineage>
        <taxon>Eukaryota</taxon>
        <taxon>Viridiplantae</taxon>
        <taxon>Streptophyta</taxon>
        <taxon>Embryophyta</taxon>
        <taxon>Tracheophyta</taxon>
        <taxon>Spermatophyta</taxon>
        <taxon>Magnoliopsida</taxon>
        <taxon>eudicotyledons</taxon>
        <taxon>Gunneridae</taxon>
        <taxon>Pentapetalae</taxon>
        <taxon>rosids</taxon>
        <taxon>fabids</taxon>
        <taxon>Fabales</taxon>
        <taxon>Fabaceae</taxon>
        <taxon>Papilionoideae</taxon>
        <taxon>50 kb inversion clade</taxon>
        <taxon>NPAAA clade</taxon>
        <taxon>indigoferoid/millettioid clade</taxon>
        <taxon>Phaseoleae</taxon>
        <taxon>Vigna</taxon>
    </lineage>
</organism>
<dbReference type="AlphaFoldDB" id="A0A4D6N2G8"/>
<name>A0A4D6N2G8_VIGUN</name>
<proteinExistence type="predicted"/>
<keyword evidence="2" id="KW-1185">Reference proteome</keyword>
<accession>A0A4D6N2G8</accession>
<dbReference type="EMBL" id="CP039353">
    <property type="protein sequence ID" value="QCE07051.1"/>
    <property type="molecule type" value="Genomic_DNA"/>
</dbReference>
<reference evidence="1 2" key="1">
    <citation type="submission" date="2019-04" db="EMBL/GenBank/DDBJ databases">
        <title>An improved genome assembly and genetic linkage map for asparagus bean, Vigna unguiculata ssp. sesquipedialis.</title>
        <authorList>
            <person name="Xia Q."/>
            <person name="Zhang R."/>
            <person name="Dong Y."/>
        </authorList>
    </citation>
    <scope>NUCLEOTIDE SEQUENCE [LARGE SCALE GENOMIC DNA]</scope>
    <source>
        <tissue evidence="1">Leaf</tissue>
    </source>
</reference>
<evidence type="ECO:0000313" key="2">
    <source>
        <dbReference type="Proteomes" id="UP000501690"/>
    </source>
</evidence>
<sequence>MVSTSFLAQASVSHLGEINRGSPRPFYESCRSSDQPYFERADVSLRRGESRLSENEQKAIVPDCRALA</sequence>
<evidence type="ECO:0000313" key="1">
    <source>
        <dbReference type="EMBL" id="QCE07051.1"/>
    </source>
</evidence>
<protein>
    <submittedName>
        <fullName evidence="1">Uncharacterized protein</fullName>
    </submittedName>
</protein>